<feature type="transmembrane region" description="Helical" evidence="2">
    <location>
        <begin position="133"/>
        <end position="155"/>
    </location>
</feature>
<comment type="caution">
    <text evidence="4">The sequence shown here is derived from an EMBL/GenBank/DDBJ whole genome shotgun (WGS) entry which is preliminary data.</text>
</comment>
<organism evidence="4 5">
    <name type="scientific">Pseudonocardia endophytica</name>
    <dbReference type="NCBI Taxonomy" id="401976"/>
    <lineage>
        <taxon>Bacteria</taxon>
        <taxon>Bacillati</taxon>
        <taxon>Actinomycetota</taxon>
        <taxon>Actinomycetes</taxon>
        <taxon>Pseudonocardiales</taxon>
        <taxon>Pseudonocardiaceae</taxon>
        <taxon>Pseudonocardia</taxon>
    </lineage>
</organism>
<dbReference type="InterPro" id="IPR003675">
    <property type="entry name" value="Rce1/LyrA-like_dom"/>
</dbReference>
<dbReference type="PANTHER" id="PTHR36435">
    <property type="entry name" value="SLR1288 PROTEIN"/>
    <property type="match status" value="1"/>
</dbReference>
<feature type="region of interest" description="Disordered" evidence="1">
    <location>
        <begin position="1"/>
        <end position="23"/>
    </location>
</feature>
<evidence type="ECO:0000259" key="3">
    <source>
        <dbReference type="Pfam" id="PF02517"/>
    </source>
</evidence>
<dbReference type="GO" id="GO:0080120">
    <property type="term" value="P:CAAX-box protein maturation"/>
    <property type="evidence" value="ECO:0007669"/>
    <property type="project" value="UniProtKB-ARBA"/>
</dbReference>
<evidence type="ECO:0000313" key="5">
    <source>
        <dbReference type="Proteomes" id="UP000295560"/>
    </source>
</evidence>
<feature type="transmembrane region" description="Helical" evidence="2">
    <location>
        <begin position="162"/>
        <end position="182"/>
    </location>
</feature>
<keyword evidence="2" id="KW-1133">Transmembrane helix</keyword>
<feature type="transmembrane region" description="Helical" evidence="2">
    <location>
        <begin position="221"/>
        <end position="243"/>
    </location>
</feature>
<dbReference type="PANTHER" id="PTHR36435:SF1">
    <property type="entry name" value="CAAX AMINO TERMINAL PROTEASE FAMILY PROTEIN"/>
    <property type="match status" value="1"/>
</dbReference>
<sequence>MPPAPADDARPATATPMLQGRARPRPGWTEIAVGFAVLGVITIGSVLVATSATVGAEAFGLLLTALSAVAAGGGFAVAAVVRIRSWAAFGVRRTSGRWVLTGVAGGLLAFACKFPLISAYVALSGDAGNAQQVWQPSATTGVATVVLSILFLGVLTPIGEELLFRGVLTTALLRYGAVVGVVGSTAVFAVVHVAPSTVLVAVVVGLVAGELRRRSGSVWPGVAAHVTLNVLSNVLAFVVLPLVPALAG</sequence>
<dbReference type="InterPro" id="IPR052710">
    <property type="entry name" value="CAAX_protease"/>
</dbReference>
<keyword evidence="2" id="KW-0812">Transmembrane</keyword>
<dbReference type="RefSeq" id="WP_132425445.1">
    <property type="nucleotide sequence ID" value="NZ_SMFZ01000001.1"/>
</dbReference>
<protein>
    <recommendedName>
        <fullName evidence="3">CAAX prenyl protease 2/Lysostaphin resistance protein A-like domain-containing protein</fullName>
    </recommendedName>
</protein>
<feature type="transmembrane region" description="Helical" evidence="2">
    <location>
        <begin position="31"/>
        <end position="52"/>
    </location>
</feature>
<dbReference type="EMBL" id="SMFZ01000001">
    <property type="protein sequence ID" value="TCK27142.1"/>
    <property type="molecule type" value="Genomic_DNA"/>
</dbReference>
<feature type="transmembrane region" description="Helical" evidence="2">
    <location>
        <begin position="58"/>
        <end position="78"/>
    </location>
</feature>
<proteinExistence type="predicted"/>
<keyword evidence="2" id="KW-0472">Membrane</keyword>
<evidence type="ECO:0000256" key="2">
    <source>
        <dbReference type="SAM" id="Phobius"/>
    </source>
</evidence>
<evidence type="ECO:0000256" key="1">
    <source>
        <dbReference type="SAM" id="MobiDB-lite"/>
    </source>
</evidence>
<evidence type="ECO:0000313" key="4">
    <source>
        <dbReference type="EMBL" id="TCK27142.1"/>
    </source>
</evidence>
<dbReference type="Pfam" id="PF02517">
    <property type="entry name" value="Rce1-like"/>
    <property type="match status" value="1"/>
</dbReference>
<dbReference type="Proteomes" id="UP000295560">
    <property type="component" value="Unassembled WGS sequence"/>
</dbReference>
<accession>A0A4R1IA06</accession>
<dbReference type="GO" id="GO:0004175">
    <property type="term" value="F:endopeptidase activity"/>
    <property type="evidence" value="ECO:0007669"/>
    <property type="project" value="UniProtKB-ARBA"/>
</dbReference>
<name>A0A4R1IA06_PSEEN</name>
<feature type="transmembrane region" description="Helical" evidence="2">
    <location>
        <begin position="98"/>
        <end position="121"/>
    </location>
</feature>
<dbReference type="AlphaFoldDB" id="A0A4R1IA06"/>
<keyword evidence="5" id="KW-1185">Reference proteome</keyword>
<feature type="transmembrane region" description="Helical" evidence="2">
    <location>
        <begin position="188"/>
        <end position="209"/>
    </location>
</feature>
<feature type="domain" description="CAAX prenyl protease 2/Lysostaphin resistance protein A-like" evidence="3">
    <location>
        <begin position="145"/>
        <end position="230"/>
    </location>
</feature>
<dbReference type="OrthoDB" id="3693644at2"/>
<reference evidence="4 5" key="1">
    <citation type="submission" date="2019-03" db="EMBL/GenBank/DDBJ databases">
        <title>Sequencing the genomes of 1000 actinobacteria strains.</title>
        <authorList>
            <person name="Klenk H.-P."/>
        </authorList>
    </citation>
    <scope>NUCLEOTIDE SEQUENCE [LARGE SCALE GENOMIC DNA]</scope>
    <source>
        <strain evidence="4 5">DSM 44969</strain>
    </source>
</reference>
<gene>
    <name evidence="4" type="ORF">EV378_3001</name>
</gene>